<dbReference type="PANTHER" id="PTHR46623">
    <property type="entry name" value="CARBOXYMETHYLENEBUTENOLIDASE-RELATED"/>
    <property type="match status" value="1"/>
</dbReference>
<evidence type="ECO:0000259" key="1">
    <source>
        <dbReference type="Pfam" id="PF01738"/>
    </source>
</evidence>
<gene>
    <name evidence="2" type="ORF">ACFQ2K_13205</name>
    <name evidence="3" type="ORF">ACFQ2K_53165</name>
</gene>
<dbReference type="EMBL" id="JBHTGL010000008">
    <property type="protein sequence ID" value="MFD0623590.1"/>
    <property type="molecule type" value="Genomic_DNA"/>
</dbReference>
<name>A0ABW2X875_9ACTN</name>
<evidence type="ECO:0000313" key="3">
    <source>
        <dbReference type="EMBL" id="MFD0630041.1"/>
    </source>
</evidence>
<proteinExistence type="predicted"/>
<dbReference type="GO" id="GO:0016787">
    <property type="term" value="F:hydrolase activity"/>
    <property type="evidence" value="ECO:0007669"/>
    <property type="project" value="UniProtKB-KW"/>
</dbReference>
<reference evidence="3" key="3">
    <citation type="submission" date="2024-09" db="EMBL/GenBank/DDBJ databases">
        <authorList>
            <person name="Sun Q."/>
            <person name="Mori K."/>
        </authorList>
    </citation>
    <scope>NUCLEOTIDE SEQUENCE</scope>
    <source>
        <strain evidence="3">JCM 12607</strain>
    </source>
</reference>
<dbReference type="PANTHER" id="PTHR46623:SF6">
    <property type="entry name" value="ALPHA_BETA-HYDROLASES SUPERFAMILY PROTEIN"/>
    <property type="match status" value="1"/>
</dbReference>
<dbReference type="EMBL" id="JBHTGL010000012">
    <property type="protein sequence ID" value="MFD0630041.1"/>
    <property type="molecule type" value="Genomic_DNA"/>
</dbReference>
<dbReference type="InterPro" id="IPR002925">
    <property type="entry name" value="Dienelactn_hydro"/>
</dbReference>
<comment type="caution">
    <text evidence="3">The sequence shown here is derived from an EMBL/GenBank/DDBJ whole genome shotgun (WGS) entry which is preliminary data.</text>
</comment>
<protein>
    <submittedName>
        <fullName evidence="3">Dienelactone hydrolase family protein</fullName>
        <ecNumber evidence="3">3.1.-.-</ecNumber>
    </submittedName>
</protein>
<dbReference type="Pfam" id="PF01738">
    <property type="entry name" value="DLH"/>
    <property type="match status" value="1"/>
</dbReference>
<dbReference type="Proteomes" id="UP001596915">
    <property type="component" value="Unassembled WGS sequence"/>
</dbReference>
<dbReference type="InterPro" id="IPR029058">
    <property type="entry name" value="AB_hydrolase_fold"/>
</dbReference>
<organism evidence="3 4">
    <name type="scientific">Streptomyces sanglieri</name>
    <dbReference type="NCBI Taxonomy" id="193460"/>
    <lineage>
        <taxon>Bacteria</taxon>
        <taxon>Bacillati</taxon>
        <taxon>Actinomycetota</taxon>
        <taxon>Actinomycetes</taxon>
        <taxon>Kitasatosporales</taxon>
        <taxon>Streptomycetaceae</taxon>
        <taxon>Streptomyces</taxon>
    </lineage>
</organism>
<evidence type="ECO:0000313" key="2">
    <source>
        <dbReference type="EMBL" id="MFD0623590.1"/>
    </source>
</evidence>
<reference evidence="4" key="2">
    <citation type="journal article" date="2019" name="Int. J. Syst. Evol. Microbiol.">
        <title>The Global Catalogue of Microorganisms (GCM) 10K type strain sequencing project: providing services to taxonomists for standard genome sequencing and annotation.</title>
        <authorList>
            <consortium name="The Broad Institute Genomics Platform"/>
            <consortium name="The Broad Institute Genome Sequencing Center for Infectious Disease"/>
            <person name="Wu L."/>
            <person name="Ma J."/>
        </authorList>
    </citation>
    <scope>NUCLEOTIDE SEQUENCE [LARGE SCALE GENOMIC DNA]</scope>
    <source>
        <strain evidence="4">JCM 12607</strain>
    </source>
</reference>
<evidence type="ECO:0000313" key="4">
    <source>
        <dbReference type="Proteomes" id="UP001596915"/>
    </source>
</evidence>
<dbReference type="Gene3D" id="3.40.50.1820">
    <property type="entry name" value="alpha/beta hydrolase"/>
    <property type="match status" value="1"/>
</dbReference>
<sequence length="197" mass="21343">MAEVFLFHHAQGLTPGVTAFADVLRREGHTVHTPDLYDGHTFDTLDEGLAYAEKTGFDELLDRGVRTVTDAPAELVYIGFSLGVLPAQKLAQTRPGARGAVFVHSCVPSSAFGTWPARLPVRIHAMEADRLFTDEGDADAAHALVDEAADAELHLYPGDRHLFADNSLPSYDAGATALLLDRTLTFLRSRDADDIDA</sequence>
<dbReference type="SUPFAM" id="SSF53474">
    <property type="entry name" value="alpha/beta-Hydrolases"/>
    <property type="match status" value="1"/>
</dbReference>
<keyword evidence="4" id="KW-1185">Reference proteome</keyword>
<keyword evidence="3" id="KW-0378">Hydrolase</keyword>
<dbReference type="EC" id="3.1.-.-" evidence="3"/>
<feature type="domain" description="Dienelactone hydrolase" evidence="1">
    <location>
        <begin position="4"/>
        <end position="188"/>
    </location>
</feature>
<reference evidence="3" key="1">
    <citation type="journal article" date="2014" name="Int. J. Syst. Evol. Microbiol.">
        <title>Complete genome of a new Firmicutes species belonging to the dominant human colonic microbiota ('Ruminococcus bicirculans') reveals two chromosomes and a selective capacity to utilize plant glucans.</title>
        <authorList>
            <consortium name="NISC Comparative Sequencing Program"/>
            <person name="Wegmann U."/>
            <person name="Louis P."/>
            <person name="Goesmann A."/>
            <person name="Henrissat B."/>
            <person name="Duncan S.H."/>
            <person name="Flint H.J."/>
        </authorList>
    </citation>
    <scope>NUCLEOTIDE SEQUENCE</scope>
    <source>
        <strain evidence="3">JCM 12607</strain>
    </source>
</reference>
<dbReference type="InterPro" id="IPR051049">
    <property type="entry name" value="Dienelactone_hydrolase-like"/>
</dbReference>
<accession>A0ABW2X875</accession>